<comment type="catalytic activity">
    <reaction evidence="8 9">
        <text>thymidine + ATP = dTMP + ADP + H(+)</text>
        <dbReference type="Rhea" id="RHEA:19129"/>
        <dbReference type="ChEBI" id="CHEBI:15378"/>
        <dbReference type="ChEBI" id="CHEBI:17748"/>
        <dbReference type="ChEBI" id="CHEBI:30616"/>
        <dbReference type="ChEBI" id="CHEBI:63528"/>
        <dbReference type="ChEBI" id="CHEBI:456216"/>
        <dbReference type="EC" id="2.7.1.21"/>
    </reaction>
</comment>
<dbReference type="EMBL" id="JAPMLT010000002">
    <property type="protein sequence ID" value="MCX7569575.1"/>
    <property type="molecule type" value="Genomic_DNA"/>
</dbReference>
<dbReference type="GO" id="GO:0004797">
    <property type="term" value="F:thymidine kinase activity"/>
    <property type="evidence" value="ECO:0007669"/>
    <property type="project" value="UniProtKB-EC"/>
</dbReference>
<feature type="binding site" evidence="8">
    <location>
        <position position="183"/>
    </location>
    <ligand>
        <name>Zn(2+)</name>
        <dbReference type="ChEBI" id="CHEBI:29105"/>
    </ligand>
</feature>
<protein>
    <recommendedName>
        <fullName evidence="2 8">Thymidine kinase</fullName>
        <ecNumber evidence="2 8">2.7.1.21</ecNumber>
    </recommendedName>
</protein>
<evidence type="ECO:0000256" key="1">
    <source>
        <dbReference type="ARBA" id="ARBA00007587"/>
    </source>
</evidence>
<dbReference type="PROSITE" id="PS00603">
    <property type="entry name" value="TK_CELLULAR_TYPE"/>
    <property type="match status" value="1"/>
</dbReference>
<comment type="subcellular location">
    <subcellularLocation>
        <location evidence="8">Cytoplasm</location>
    </subcellularLocation>
</comment>
<dbReference type="Pfam" id="PF00265">
    <property type="entry name" value="TK"/>
    <property type="match status" value="1"/>
</dbReference>
<evidence type="ECO:0000256" key="2">
    <source>
        <dbReference type="ARBA" id="ARBA00012118"/>
    </source>
</evidence>
<feature type="binding site" evidence="8">
    <location>
        <position position="145"/>
    </location>
    <ligand>
        <name>Zn(2+)</name>
        <dbReference type="ChEBI" id="CHEBI:29105"/>
    </ligand>
</feature>
<comment type="similarity">
    <text evidence="1 8 10">Belongs to the thymidine kinase family.</text>
</comment>
<keyword evidence="8" id="KW-0963">Cytoplasm</keyword>
<dbReference type="NCBIfam" id="NF003296">
    <property type="entry name" value="PRK04296.1-1"/>
    <property type="match status" value="1"/>
</dbReference>
<evidence type="ECO:0000256" key="5">
    <source>
        <dbReference type="ARBA" id="ARBA00022741"/>
    </source>
</evidence>
<keyword evidence="6 8" id="KW-0418">Kinase</keyword>
<evidence type="ECO:0000256" key="7">
    <source>
        <dbReference type="ARBA" id="ARBA00022840"/>
    </source>
</evidence>
<dbReference type="RefSeq" id="WP_267150812.1">
    <property type="nucleotide sequence ID" value="NZ_JAPMLT010000002.1"/>
</dbReference>
<gene>
    <name evidence="8" type="primary">tdk</name>
    <name evidence="11" type="ORF">OS242_06335</name>
</gene>
<dbReference type="InterPro" id="IPR027417">
    <property type="entry name" value="P-loop_NTPase"/>
</dbReference>
<dbReference type="InterPro" id="IPR001267">
    <property type="entry name" value="Thymidine_kinase"/>
</dbReference>
<evidence type="ECO:0000313" key="11">
    <source>
        <dbReference type="EMBL" id="MCX7569575.1"/>
    </source>
</evidence>
<evidence type="ECO:0000256" key="9">
    <source>
        <dbReference type="RuleBase" id="RU000544"/>
    </source>
</evidence>
<evidence type="ECO:0000256" key="4">
    <source>
        <dbReference type="ARBA" id="ARBA00022679"/>
    </source>
</evidence>
<dbReference type="Gene3D" id="3.30.60.20">
    <property type="match status" value="1"/>
</dbReference>
<keyword evidence="3 8" id="KW-0237">DNA synthesis</keyword>
<keyword evidence="7 8" id="KW-0067">ATP-binding</keyword>
<dbReference type="InterPro" id="IPR020633">
    <property type="entry name" value="Thymidine_kinase_CS"/>
</dbReference>
<feature type="binding site" evidence="8">
    <location>
        <position position="186"/>
    </location>
    <ligand>
        <name>Zn(2+)</name>
        <dbReference type="ChEBI" id="CHEBI:29105"/>
    </ligand>
</feature>
<feature type="binding site" evidence="8">
    <location>
        <begin position="88"/>
        <end position="91"/>
    </location>
    <ligand>
        <name>ATP</name>
        <dbReference type="ChEBI" id="CHEBI:30616"/>
    </ligand>
</feature>
<feature type="active site" description="Proton acceptor" evidence="8">
    <location>
        <position position="89"/>
    </location>
</feature>
<sequence length="204" mass="22515">MHVMKQPGWIEVICGSMFSGKSEELIRRVKRAKIARQHVQVFKPQIDNRYHQTAVVSHSGDRADAIPVACVSDILDLIDPDVEVIAVDEVQFFDPAIIEWCQNWADDGKRVIVAGLDQDFRGEPFGPTPQLLAIAEYVTKLQAICNVCGAPANRNQRLIDGRPAGYDDPIIQVGAAEAYEARCRHCHDVPRGAVCEVGDAKQGV</sequence>
<feature type="binding site" evidence="8">
    <location>
        <begin position="15"/>
        <end position="22"/>
    </location>
    <ligand>
        <name>ATP</name>
        <dbReference type="ChEBI" id="CHEBI:30616"/>
    </ligand>
</feature>
<evidence type="ECO:0000313" key="12">
    <source>
        <dbReference type="Proteomes" id="UP001208017"/>
    </source>
</evidence>
<dbReference type="SUPFAM" id="SSF57716">
    <property type="entry name" value="Glucocorticoid receptor-like (DNA-binding domain)"/>
    <property type="match status" value="1"/>
</dbReference>
<dbReference type="Proteomes" id="UP001208017">
    <property type="component" value="Unassembled WGS sequence"/>
</dbReference>
<reference evidence="11 12" key="1">
    <citation type="submission" date="2022-11" db="EMBL/GenBank/DDBJ databases">
        <title>Study of microbial diversity in lake waters.</title>
        <authorList>
            <person name="Zhang J."/>
        </authorList>
    </citation>
    <scope>NUCLEOTIDE SEQUENCE [LARGE SCALE GENOMIC DNA]</scope>
    <source>
        <strain evidence="11 12">DT12</strain>
    </source>
</reference>
<name>A0ABT3X1Y1_9BACL</name>
<organism evidence="11 12">
    <name type="scientific">Tumebacillus lacus</name>
    <dbReference type="NCBI Taxonomy" id="2995335"/>
    <lineage>
        <taxon>Bacteria</taxon>
        <taxon>Bacillati</taxon>
        <taxon>Bacillota</taxon>
        <taxon>Bacilli</taxon>
        <taxon>Bacillales</taxon>
        <taxon>Alicyclobacillaceae</taxon>
        <taxon>Tumebacillus</taxon>
    </lineage>
</organism>
<dbReference type="Gene3D" id="3.40.50.300">
    <property type="entry name" value="P-loop containing nucleotide triphosphate hydrolases"/>
    <property type="match status" value="1"/>
</dbReference>
<dbReference type="EC" id="2.7.1.21" evidence="2 8"/>
<comment type="subunit">
    <text evidence="8">Homotetramer.</text>
</comment>
<evidence type="ECO:0000256" key="8">
    <source>
        <dbReference type="HAMAP-Rule" id="MF_00124"/>
    </source>
</evidence>
<keyword evidence="8" id="KW-0862">Zinc</keyword>
<keyword evidence="12" id="KW-1185">Reference proteome</keyword>
<dbReference type="PANTHER" id="PTHR11441">
    <property type="entry name" value="THYMIDINE KINASE"/>
    <property type="match status" value="1"/>
</dbReference>
<feature type="binding site" evidence="8">
    <location>
        <position position="148"/>
    </location>
    <ligand>
        <name>Zn(2+)</name>
        <dbReference type="ChEBI" id="CHEBI:29105"/>
    </ligand>
</feature>
<dbReference type="PANTHER" id="PTHR11441:SF0">
    <property type="entry name" value="THYMIDINE KINASE, CYTOSOLIC"/>
    <property type="match status" value="1"/>
</dbReference>
<dbReference type="SUPFAM" id="SSF52540">
    <property type="entry name" value="P-loop containing nucleoside triphosphate hydrolases"/>
    <property type="match status" value="1"/>
</dbReference>
<dbReference type="PIRSF" id="PIRSF035805">
    <property type="entry name" value="TK_cell"/>
    <property type="match status" value="1"/>
</dbReference>
<evidence type="ECO:0000256" key="10">
    <source>
        <dbReference type="RuleBase" id="RU004165"/>
    </source>
</evidence>
<proteinExistence type="inferred from homology"/>
<keyword evidence="5 8" id="KW-0547">Nucleotide-binding</keyword>
<comment type="caution">
    <text evidence="11">The sequence shown here is derived from an EMBL/GenBank/DDBJ whole genome shotgun (WGS) entry which is preliminary data.</text>
</comment>
<accession>A0ABT3X1Y1</accession>
<keyword evidence="8" id="KW-0479">Metal-binding</keyword>
<keyword evidence="4 8" id="KW-0808">Transferase</keyword>
<evidence type="ECO:0000256" key="6">
    <source>
        <dbReference type="ARBA" id="ARBA00022777"/>
    </source>
</evidence>
<dbReference type="HAMAP" id="MF_00124">
    <property type="entry name" value="Thymidine_kinase"/>
    <property type="match status" value="1"/>
</dbReference>
<evidence type="ECO:0000256" key="3">
    <source>
        <dbReference type="ARBA" id="ARBA00022634"/>
    </source>
</evidence>